<reference evidence="3 4" key="1">
    <citation type="submission" date="2019-09" db="EMBL/GenBank/DDBJ databases">
        <title>Wenzhouxiangella sp. Genome sequencing and assembly.</title>
        <authorList>
            <person name="Zhang R."/>
        </authorList>
    </citation>
    <scope>NUCLEOTIDE SEQUENCE [LARGE SCALE GENOMIC DNA]</scope>
    <source>
        <strain evidence="3 4">W260</strain>
    </source>
</reference>
<name>A0A5N0TGE8_9GAMM</name>
<keyword evidence="1" id="KW-0472">Membrane</keyword>
<evidence type="ECO:0000256" key="1">
    <source>
        <dbReference type="SAM" id="Phobius"/>
    </source>
</evidence>
<evidence type="ECO:0000259" key="2">
    <source>
        <dbReference type="Pfam" id="PF02517"/>
    </source>
</evidence>
<keyword evidence="4" id="KW-1185">Reference proteome</keyword>
<dbReference type="Proteomes" id="UP000325372">
    <property type="component" value="Unassembled WGS sequence"/>
</dbReference>
<feature type="transmembrane region" description="Helical" evidence="1">
    <location>
        <begin position="149"/>
        <end position="170"/>
    </location>
</feature>
<feature type="transmembrane region" description="Helical" evidence="1">
    <location>
        <begin position="71"/>
        <end position="89"/>
    </location>
</feature>
<dbReference type="Pfam" id="PF02517">
    <property type="entry name" value="Rce1-like"/>
    <property type="match status" value="1"/>
</dbReference>
<gene>
    <name evidence="3" type="ORF">F3N42_00885</name>
</gene>
<dbReference type="EMBL" id="VYXP01000001">
    <property type="protein sequence ID" value="KAA9134132.1"/>
    <property type="molecule type" value="Genomic_DNA"/>
</dbReference>
<keyword evidence="3" id="KW-0645">Protease</keyword>
<dbReference type="GO" id="GO:0008237">
    <property type="term" value="F:metallopeptidase activity"/>
    <property type="evidence" value="ECO:0007669"/>
    <property type="project" value="UniProtKB-KW"/>
</dbReference>
<feature type="domain" description="CAAX prenyl protease 2/Lysostaphin resistance protein A-like" evidence="2">
    <location>
        <begin position="201"/>
        <end position="286"/>
    </location>
</feature>
<dbReference type="GO" id="GO:0080120">
    <property type="term" value="P:CAAX-box protein maturation"/>
    <property type="evidence" value="ECO:0007669"/>
    <property type="project" value="UniProtKB-ARBA"/>
</dbReference>
<feature type="transmembrane region" description="Helical" evidence="1">
    <location>
        <begin position="40"/>
        <end position="59"/>
    </location>
</feature>
<keyword evidence="3" id="KW-0378">Hydrolase</keyword>
<evidence type="ECO:0000313" key="4">
    <source>
        <dbReference type="Proteomes" id="UP000325372"/>
    </source>
</evidence>
<feature type="transmembrane region" description="Helical" evidence="1">
    <location>
        <begin position="256"/>
        <end position="275"/>
    </location>
</feature>
<dbReference type="GO" id="GO:0006508">
    <property type="term" value="P:proteolysis"/>
    <property type="evidence" value="ECO:0007669"/>
    <property type="project" value="UniProtKB-KW"/>
</dbReference>
<keyword evidence="3" id="KW-0482">Metalloprotease</keyword>
<feature type="transmembrane region" description="Helical" evidence="1">
    <location>
        <begin position="109"/>
        <end position="129"/>
    </location>
</feature>
<dbReference type="InterPro" id="IPR003675">
    <property type="entry name" value="Rce1/LyrA-like_dom"/>
</dbReference>
<dbReference type="GO" id="GO:0004175">
    <property type="term" value="F:endopeptidase activity"/>
    <property type="evidence" value="ECO:0007669"/>
    <property type="project" value="UniProtKB-ARBA"/>
</dbReference>
<dbReference type="AlphaFoldDB" id="A0A5N0TGE8"/>
<keyword evidence="1" id="KW-0812">Transmembrane</keyword>
<evidence type="ECO:0000313" key="3">
    <source>
        <dbReference type="EMBL" id="KAA9134132.1"/>
    </source>
</evidence>
<comment type="caution">
    <text evidence="3">The sequence shown here is derived from an EMBL/GenBank/DDBJ whole genome shotgun (WGS) entry which is preliminary data.</text>
</comment>
<accession>A0A5N0TGE8</accession>
<keyword evidence="1" id="KW-1133">Transmembrane helix</keyword>
<sequence length="304" mass="33523">MASATCMVVFASPPMACRMLSFSGSASSRACSRSAMAMTASGPVLVLFMLIIHVNVNIILSMNIQSYAPGWLDHSLFMLFAVLWPAYGFYSYRRYWALLVSGQLTRLSIYRTTMVIQWTFFFLCIAMWFGQGREPEALGLGMKVDTGMIIAAIVTAVAIALMIVQFRALAGDDPGKREQLAAQLDGVEPLLPHTLRERRAFFGLSLTAGVVEELLWRGFLIGYLAYWMPAWLAAIVATVLFGLGHAYQGLSGVPRVMLVGGFLAALYLLSGSLWLPMILHVAIDAIQGYYVHQYLRRNDGRAVA</sequence>
<proteinExistence type="predicted"/>
<feature type="transmembrane region" description="Helical" evidence="1">
    <location>
        <begin position="224"/>
        <end position="244"/>
    </location>
</feature>
<organism evidence="3 4">
    <name type="scientific">Marinihelvus fidelis</name>
    <dbReference type="NCBI Taxonomy" id="2613842"/>
    <lineage>
        <taxon>Bacteria</taxon>
        <taxon>Pseudomonadati</taxon>
        <taxon>Pseudomonadota</taxon>
        <taxon>Gammaproteobacteria</taxon>
        <taxon>Chromatiales</taxon>
        <taxon>Wenzhouxiangellaceae</taxon>
        <taxon>Marinihelvus</taxon>
    </lineage>
</organism>
<protein>
    <submittedName>
        <fullName evidence="3">CPBP family intramembrane metalloprotease</fullName>
    </submittedName>
</protein>